<feature type="region of interest" description="Disordered" evidence="1">
    <location>
        <begin position="59"/>
        <end position="83"/>
    </location>
</feature>
<proteinExistence type="predicted"/>
<evidence type="ECO:0000313" key="2">
    <source>
        <dbReference type="EMBL" id="MPC58225.1"/>
    </source>
</evidence>
<accession>A0A5B7GLC3</accession>
<feature type="compositionally biased region" description="Basic residues" evidence="1">
    <location>
        <begin position="59"/>
        <end position="71"/>
    </location>
</feature>
<protein>
    <submittedName>
        <fullName evidence="2">Uncharacterized protein</fullName>
    </submittedName>
</protein>
<dbReference type="AlphaFoldDB" id="A0A5B7GLC3"/>
<evidence type="ECO:0000256" key="1">
    <source>
        <dbReference type="SAM" id="MobiDB-lite"/>
    </source>
</evidence>
<name>A0A5B7GLC3_PORTR</name>
<reference evidence="2 3" key="1">
    <citation type="submission" date="2019-05" db="EMBL/GenBank/DDBJ databases">
        <title>Another draft genome of Portunus trituberculatus and its Hox gene families provides insights of decapod evolution.</title>
        <authorList>
            <person name="Jeong J.-H."/>
            <person name="Song I."/>
            <person name="Kim S."/>
            <person name="Choi T."/>
            <person name="Kim D."/>
            <person name="Ryu S."/>
            <person name="Kim W."/>
        </authorList>
    </citation>
    <scope>NUCLEOTIDE SEQUENCE [LARGE SCALE GENOMIC DNA]</scope>
    <source>
        <tissue evidence="2">Muscle</tissue>
    </source>
</reference>
<comment type="caution">
    <text evidence="2">The sequence shown here is derived from an EMBL/GenBank/DDBJ whole genome shotgun (WGS) entry which is preliminary data.</text>
</comment>
<keyword evidence="3" id="KW-1185">Reference proteome</keyword>
<sequence length="83" mass="9481">MSPFCGEEACLLSHRTRKAARNHTKGSSDKSDNRNTAINHGGVTLIAVIIGSCRRRCHRRESHRHYHHHHRQDCPSAPLQQLH</sequence>
<dbReference type="Proteomes" id="UP000324222">
    <property type="component" value="Unassembled WGS sequence"/>
</dbReference>
<evidence type="ECO:0000313" key="3">
    <source>
        <dbReference type="Proteomes" id="UP000324222"/>
    </source>
</evidence>
<feature type="region of interest" description="Disordered" evidence="1">
    <location>
        <begin position="16"/>
        <end position="40"/>
    </location>
</feature>
<gene>
    <name evidence="2" type="ORF">E2C01_052221</name>
</gene>
<dbReference type="EMBL" id="VSRR010015480">
    <property type="protein sequence ID" value="MPC58225.1"/>
    <property type="molecule type" value="Genomic_DNA"/>
</dbReference>
<organism evidence="2 3">
    <name type="scientific">Portunus trituberculatus</name>
    <name type="common">Swimming crab</name>
    <name type="synonym">Neptunus trituberculatus</name>
    <dbReference type="NCBI Taxonomy" id="210409"/>
    <lineage>
        <taxon>Eukaryota</taxon>
        <taxon>Metazoa</taxon>
        <taxon>Ecdysozoa</taxon>
        <taxon>Arthropoda</taxon>
        <taxon>Crustacea</taxon>
        <taxon>Multicrustacea</taxon>
        <taxon>Malacostraca</taxon>
        <taxon>Eumalacostraca</taxon>
        <taxon>Eucarida</taxon>
        <taxon>Decapoda</taxon>
        <taxon>Pleocyemata</taxon>
        <taxon>Brachyura</taxon>
        <taxon>Eubrachyura</taxon>
        <taxon>Portunoidea</taxon>
        <taxon>Portunidae</taxon>
        <taxon>Portuninae</taxon>
        <taxon>Portunus</taxon>
    </lineage>
</organism>